<name>A0ACC6NZF7_9BURK</name>
<reference evidence="1" key="1">
    <citation type="submission" date="2023-10" db="EMBL/GenBank/DDBJ databases">
        <title>Amphibacter perezi, gen. nov., sp. nov. a novel taxa of the family Comamonadaceae, class Betaproteobacteria isolated from the skin microbiota of Pelophylax perezi from different populations.</title>
        <authorList>
            <person name="Costa S."/>
            <person name="Proenca D.N."/>
            <person name="Lopes I."/>
            <person name="Morais P.V."/>
        </authorList>
    </citation>
    <scope>NUCLEOTIDE SEQUENCE</scope>
    <source>
        <strain evidence="1">SL12-8</strain>
    </source>
</reference>
<sequence length="455" mass="50982">MKHEPIGSFNELEHWLDQRKVTEIECLVPDLTGVARGKILPRAKFTEDRGMRLPQAIVAMGVTGEFPESGPYYDVIDPTDKDMQLRPDPATARIVPWAVDPTAQVIHDCFDHAGVLVPFAPRSVLRRVCGLYADLGLQPVVAPELEFYLTARNTDPNTPLRAPVGRSGRAETSRQAYSIDAVNEFDPLFEDIYDYCERMALNVDTLIHEIGAGQMEINFFHASPLGLADEVFLFKRTVREAALRHDMYATFMAKPVAGEPGSAMHIHQSLLDATTGHNVFSNEDGSPSQQFLHYIGGLQRYIPAAMALVAPYVNSYRRLSRDTAAPINIEWGMDNRTVGIRSPISTPSARRVENRVIGADANPYIAMAMTLACGYLGLVQKIEPKPQMMGDAYLSPYSLPRSLGQALESLRRETDLHEVLGREFITVYSEIKELEFEEFMKVISPWEREHLLLHV</sequence>
<proteinExistence type="predicted"/>
<dbReference type="EMBL" id="JAWDIE010000003">
    <property type="protein sequence ID" value="MEJ7137327.1"/>
    <property type="molecule type" value="Genomic_DNA"/>
</dbReference>
<keyword evidence="1" id="KW-0436">Ligase</keyword>
<accession>A0ACC6NZF7</accession>
<protein>
    <submittedName>
        <fullName evidence="1">Glutamine synthetase family protein</fullName>
        <ecNumber evidence="1">6.3.1.-</ecNumber>
    </submittedName>
</protein>
<evidence type="ECO:0000313" key="2">
    <source>
        <dbReference type="Proteomes" id="UP001364695"/>
    </source>
</evidence>
<gene>
    <name evidence="1" type="ORF">RV045_02635</name>
</gene>
<comment type="caution">
    <text evidence="1">The sequence shown here is derived from an EMBL/GenBank/DDBJ whole genome shotgun (WGS) entry which is preliminary data.</text>
</comment>
<dbReference type="Proteomes" id="UP001364695">
    <property type="component" value="Unassembled WGS sequence"/>
</dbReference>
<dbReference type="EC" id="6.3.1.-" evidence="1"/>
<keyword evidence="2" id="KW-1185">Reference proteome</keyword>
<evidence type="ECO:0000313" key="1">
    <source>
        <dbReference type="EMBL" id="MEJ7137327.1"/>
    </source>
</evidence>
<organism evidence="1 2">
    <name type="scientific">Amphibiibacter pelophylacis</name>
    <dbReference type="NCBI Taxonomy" id="1799477"/>
    <lineage>
        <taxon>Bacteria</taxon>
        <taxon>Pseudomonadati</taxon>
        <taxon>Pseudomonadota</taxon>
        <taxon>Betaproteobacteria</taxon>
        <taxon>Burkholderiales</taxon>
        <taxon>Sphaerotilaceae</taxon>
        <taxon>Amphibiibacter</taxon>
    </lineage>
</organism>